<dbReference type="Gene3D" id="3.30.70.2520">
    <property type="match status" value="1"/>
</dbReference>
<dbReference type="InterPro" id="IPR036318">
    <property type="entry name" value="FAD-bd_PCMH-like_sf"/>
</dbReference>
<dbReference type="InterPro" id="IPR016167">
    <property type="entry name" value="FAD-bd_PCMH_sub1"/>
</dbReference>
<dbReference type="InterPro" id="IPR016169">
    <property type="entry name" value="FAD-bd_PCMH_sub2"/>
</dbReference>
<dbReference type="GO" id="GO:0080049">
    <property type="term" value="F:L-gulono-1,4-lactone dehydrogenase activity"/>
    <property type="evidence" value="ECO:0007669"/>
    <property type="project" value="TreeGrafter"/>
</dbReference>
<evidence type="ECO:0000256" key="2">
    <source>
        <dbReference type="SAM" id="MobiDB-lite"/>
    </source>
</evidence>
<accession>A0A9W6HIX7</accession>
<dbReference type="Proteomes" id="UP001142317">
    <property type="component" value="Unassembled WGS sequence"/>
</dbReference>
<dbReference type="Gene3D" id="1.10.45.10">
    <property type="entry name" value="Vanillyl-alcohol Oxidase, Chain A, domain 4"/>
    <property type="match status" value="1"/>
</dbReference>
<dbReference type="GO" id="GO:0016020">
    <property type="term" value="C:membrane"/>
    <property type="evidence" value="ECO:0007669"/>
    <property type="project" value="InterPro"/>
</dbReference>
<feature type="domain" description="FAD-binding PCMH-type" evidence="3">
    <location>
        <begin position="9"/>
        <end position="174"/>
    </location>
</feature>
<dbReference type="InterPro" id="IPR010031">
    <property type="entry name" value="FAD_lactone_oxidase-like"/>
</dbReference>
<dbReference type="InterPro" id="IPR016171">
    <property type="entry name" value="Vanillyl_alc_oxidase_C-sub2"/>
</dbReference>
<evidence type="ECO:0000313" key="5">
    <source>
        <dbReference type="Proteomes" id="UP001142317"/>
    </source>
</evidence>
<dbReference type="PANTHER" id="PTHR43762">
    <property type="entry name" value="L-GULONOLACTONE OXIDASE"/>
    <property type="match status" value="1"/>
</dbReference>
<dbReference type="InterPro" id="IPR016166">
    <property type="entry name" value="FAD-bd_PCMH"/>
</dbReference>
<reference evidence="4" key="1">
    <citation type="journal article" date="2014" name="Int. J. Syst. Evol. Microbiol.">
        <title>Complete genome sequence of Corynebacterium casei LMG S-19264T (=DSM 44701T), isolated from a smear-ripened cheese.</title>
        <authorList>
            <consortium name="US DOE Joint Genome Institute (JGI-PGF)"/>
            <person name="Walter F."/>
            <person name="Albersmeier A."/>
            <person name="Kalinowski J."/>
            <person name="Ruckert C."/>
        </authorList>
    </citation>
    <scope>NUCLEOTIDE SEQUENCE</scope>
    <source>
        <strain evidence="4">VKM Ac-1447</strain>
    </source>
</reference>
<evidence type="ECO:0000313" key="4">
    <source>
        <dbReference type="EMBL" id="GLJ80928.1"/>
    </source>
</evidence>
<dbReference type="PROSITE" id="PS51387">
    <property type="entry name" value="FAD_PCMH"/>
    <property type="match status" value="1"/>
</dbReference>
<dbReference type="GO" id="GO:0003885">
    <property type="term" value="F:D-arabinono-1,4-lactone oxidase activity"/>
    <property type="evidence" value="ECO:0007669"/>
    <property type="project" value="InterPro"/>
</dbReference>
<dbReference type="InterPro" id="IPR007173">
    <property type="entry name" value="ALO_C"/>
</dbReference>
<dbReference type="Gene3D" id="3.30.70.2530">
    <property type="match status" value="1"/>
</dbReference>
<dbReference type="EMBL" id="BSEO01000014">
    <property type="protein sequence ID" value="GLJ80928.1"/>
    <property type="molecule type" value="Genomic_DNA"/>
</dbReference>
<sequence>MTERTWAGTHTFAAEAVLEPSTIVEAQELVAGHRRIRSLGTRHSFNDLADTDGVLLALTAIEPAIEIDEAARTVTVGAGTRYAVVARHLADRGWALHNMGSLPHISVGGATATSTHGSGDRNGSLATAVRALEFIAPDGSLRRVAAGDPDFAGSVVHLGALGPVTRITLAIEPTYRVRQDTYVGLAWDDLFERFDELTASGYSVSVFTRWNTPDVGEVWVKERLDESSAPEMAPTVLGARRVSEKADSPAADGLDNTTEQGGVPGEWCERLPHFRIDATPSNGDEIQTEYWVAREVAVEAIAAVRAIADRVEPALLVSELRTVAADELWLSPGYGRDSVCIHFTWKNRPDAVATAIGHVERALAPFDPRPHWGKVFAMPVGESLPRLHAFRDLVARMDPDRKFWGPYLGRVLGI</sequence>
<feature type="region of interest" description="Disordered" evidence="2">
    <location>
        <begin position="240"/>
        <end position="262"/>
    </location>
</feature>
<dbReference type="Pfam" id="PF04030">
    <property type="entry name" value="ALO"/>
    <property type="match status" value="1"/>
</dbReference>
<dbReference type="Pfam" id="PF01565">
    <property type="entry name" value="FAD_binding_4"/>
    <property type="match status" value="1"/>
</dbReference>
<reference evidence="4" key="2">
    <citation type="submission" date="2023-01" db="EMBL/GenBank/DDBJ databases">
        <authorList>
            <person name="Sun Q."/>
            <person name="Evtushenko L."/>
        </authorList>
    </citation>
    <scope>NUCLEOTIDE SEQUENCE</scope>
    <source>
        <strain evidence="4">VKM Ac-1447</strain>
    </source>
</reference>
<comment type="caution">
    <text evidence="4">The sequence shown here is derived from an EMBL/GenBank/DDBJ whole genome shotgun (WGS) entry which is preliminary data.</text>
</comment>
<dbReference type="InterPro" id="IPR006094">
    <property type="entry name" value="Oxid_FAD_bind_N"/>
</dbReference>
<evidence type="ECO:0000256" key="1">
    <source>
        <dbReference type="ARBA" id="ARBA00023002"/>
    </source>
</evidence>
<dbReference type="PIRSF" id="PIRSF000136">
    <property type="entry name" value="LGO_GLO"/>
    <property type="match status" value="1"/>
</dbReference>
<protein>
    <submittedName>
        <fullName evidence="4">Xylitol oxidase</fullName>
    </submittedName>
</protein>
<keyword evidence="5" id="KW-1185">Reference proteome</keyword>
<keyword evidence="1" id="KW-0560">Oxidoreductase</keyword>
<proteinExistence type="predicted"/>
<dbReference type="Gene3D" id="3.30.43.10">
    <property type="entry name" value="Uridine Diphospho-n-acetylenolpyruvylglucosamine Reductase, domain 2"/>
    <property type="match status" value="1"/>
</dbReference>
<organism evidence="4 5">
    <name type="scientific">Microbacterium imperiale</name>
    <dbReference type="NCBI Taxonomy" id="33884"/>
    <lineage>
        <taxon>Bacteria</taxon>
        <taxon>Bacillati</taxon>
        <taxon>Actinomycetota</taxon>
        <taxon>Actinomycetes</taxon>
        <taxon>Micrococcales</taxon>
        <taxon>Microbacteriaceae</taxon>
        <taxon>Microbacterium</taxon>
    </lineage>
</organism>
<name>A0A9W6HIX7_9MICO</name>
<gene>
    <name evidence="4" type="ORF">GCM10017586_26110</name>
</gene>
<dbReference type="Gene3D" id="3.30.465.10">
    <property type="match status" value="1"/>
</dbReference>
<dbReference type="PANTHER" id="PTHR43762:SF1">
    <property type="entry name" value="D-ARABINONO-1,4-LACTONE OXIDASE"/>
    <property type="match status" value="1"/>
</dbReference>
<dbReference type="GO" id="GO:0071949">
    <property type="term" value="F:FAD binding"/>
    <property type="evidence" value="ECO:0007669"/>
    <property type="project" value="InterPro"/>
</dbReference>
<evidence type="ECO:0000259" key="3">
    <source>
        <dbReference type="PROSITE" id="PS51387"/>
    </source>
</evidence>
<dbReference type="SUPFAM" id="SSF56176">
    <property type="entry name" value="FAD-binding/transporter-associated domain-like"/>
    <property type="match status" value="1"/>
</dbReference>
<dbReference type="AlphaFoldDB" id="A0A9W6HIX7"/>
<dbReference type="RefSeq" id="WP_210007100.1">
    <property type="nucleotide sequence ID" value="NZ_BSEO01000014.1"/>
</dbReference>